<sequence length="253" mass="28144">MEHRRKLKQRRVEKRGGKMQQNGGPNRGAHPLQQGQTASRGAGALNYDDAEDDGPYKPLTRPSGFADTVGRGEAPLEPTYLGSTDRANYGNRNGEHFRGRSRGDKGRGRGDRGRGRGGFYDRRGDGSGYSLPPQDHQNGNYAQSPPAFSQPPMPSPPAGYPLPQGPSPNFNNASPNEYSPQQPLLWQHIPRQTQYQRPYQQAFPNMPENGWQNILCLRFHGLNRGSSSSSRSHHIRQGTQALENKYPVLLCMK</sequence>
<evidence type="ECO:0000313" key="2">
    <source>
        <dbReference type="EMBL" id="KIN08434.1"/>
    </source>
</evidence>
<feature type="compositionally biased region" description="Pro residues" evidence="1">
    <location>
        <begin position="148"/>
        <end position="166"/>
    </location>
</feature>
<dbReference type="EMBL" id="KN832870">
    <property type="protein sequence ID" value="KIN08434.1"/>
    <property type="molecule type" value="Genomic_DNA"/>
</dbReference>
<accession>A0A0C3DAR1</accession>
<name>A0A0C3DAR1_OIDMZ</name>
<feature type="region of interest" description="Disordered" evidence="1">
    <location>
        <begin position="1"/>
        <end position="181"/>
    </location>
</feature>
<dbReference type="STRING" id="913774.A0A0C3DAR1"/>
<dbReference type="HOGENOM" id="CLU_1098780_0_0_1"/>
<gene>
    <name evidence="2" type="ORF">OIDMADRAFT_16625</name>
</gene>
<proteinExistence type="predicted"/>
<evidence type="ECO:0000256" key="1">
    <source>
        <dbReference type="SAM" id="MobiDB-lite"/>
    </source>
</evidence>
<dbReference type="OrthoDB" id="21550at2759"/>
<organism evidence="2 3">
    <name type="scientific">Oidiodendron maius (strain Zn)</name>
    <dbReference type="NCBI Taxonomy" id="913774"/>
    <lineage>
        <taxon>Eukaryota</taxon>
        <taxon>Fungi</taxon>
        <taxon>Dikarya</taxon>
        <taxon>Ascomycota</taxon>
        <taxon>Pezizomycotina</taxon>
        <taxon>Leotiomycetes</taxon>
        <taxon>Leotiomycetes incertae sedis</taxon>
        <taxon>Myxotrichaceae</taxon>
        <taxon>Oidiodendron</taxon>
    </lineage>
</organism>
<evidence type="ECO:0000313" key="3">
    <source>
        <dbReference type="Proteomes" id="UP000054321"/>
    </source>
</evidence>
<protein>
    <submittedName>
        <fullName evidence="2">Uncharacterized protein</fullName>
    </submittedName>
</protein>
<feature type="compositionally biased region" description="Polar residues" evidence="1">
    <location>
        <begin position="167"/>
        <end position="181"/>
    </location>
</feature>
<reference evidence="2 3" key="1">
    <citation type="submission" date="2014-04" db="EMBL/GenBank/DDBJ databases">
        <authorList>
            <consortium name="DOE Joint Genome Institute"/>
            <person name="Kuo A."/>
            <person name="Martino E."/>
            <person name="Perotto S."/>
            <person name="Kohler A."/>
            <person name="Nagy L.G."/>
            <person name="Floudas D."/>
            <person name="Copeland A."/>
            <person name="Barry K.W."/>
            <person name="Cichocki N."/>
            <person name="Veneault-Fourrey C."/>
            <person name="LaButti K."/>
            <person name="Lindquist E.A."/>
            <person name="Lipzen A."/>
            <person name="Lundell T."/>
            <person name="Morin E."/>
            <person name="Murat C."/>
            <person name="Sun H."/>
            <person name="Tunlid A."/>
            <person name="Henrissat B."/>
            <person name="Grigoriev I.V."/>
            <person name="Hibbett D.S."/>
            <person name="Martin F."/>
            <person name="Nordberg H.P."/>
            <person name="Cantor M.N."/>
            <person name="Hua S.X."/>
        </authorList>
    </citation>
    <scope>NUCLEOTIDE SEQUENCE [LARGE SCALE GENOMIC DNA]</scope>
    <source>
        <strain evidence="2 3">Zn</strain>
    </source>
</reference>
<feature type="compositionally biased region" description="Basic and acidic residues" evidence="1">
    <location>
        <begin position="93"/>
        <end position="125"/>
    </location>
</feature>
<dbReference type="InParanoid" id="A0A0C3DAR1"/>
<feature type="compositionally biased region" description="Basic residues" evidence="1">
    <location>
        <begin position="1"/>
        <end position="13"/>
    </location>
</feature>
<dbReference type="AlphaFoldDB" id="A0A0C3DAR1"/>
<reference evidence="3" key="2">
    <citation type="submission" date="2015-01" db="EMBL/GenBank/DDBJ databases">
        <title>Evolutionary Origins and Diversification of the Mycorrhizal Mutualists.</title>
        <authorList>
            <consortium name="DOE Joint Genome Institute"/>
            <consortium name="Mycorrhizal Genomics Consortium"/>
            <person name="Kohler A."/>
            <person name="Kuo A."/>
            <person name="Nagy L.G."/>
            <person name="Floudas D."/>
            <person name="Copeland A."/>
            <person name="Barry K.W."/>
            <person name="Cichocki N."/>
            <person name="Veneault-Fourrey C."/>
            <person name="LaButti K."/>
            <person name="Lindquist E.A."/>
            <person name="Lipzen A."/>
            <person name="Lundell T."/>
            <person name="Morin E."/>
            <person name="Murat C."/>
            <person name="Riley R."/>
            <person name="Ohm R."/>
            <person name="Sun H."/>
            <person name="Tunlid A."/>
            <person name="Henrissat B."/>
            <person name="Grigoriev I.V."/>
            <person name="Hibbett D.S."/>
            <person name="Martin F."/>
        </authorList>
    </citation>
    <scope>NUCLEOTIDE SEQUENCE [LARGE SCALE GENOMIC DNA]</scope>
    <source>
        <strain evidence="3">Zn</strain>
    </source>
</reference>
<keyword evidence="3" id="KW-1185">Reference proteome</keyword>
<dbReference type="Proteomes" id="UP000054321">
    <property type="component" value="Unassembled WGS sequence"/>
</dbReference>